<dbReference type="PANTHER" id="PTHR38106:SF1">
    <property type="entry name" value="RNA CHAPERONE PROQ"/>
    <property type="match status" value="1"/>
</dbReference>
<dbReference type="Gene3D" id="1.10.1710.10">
    <property type="entry name" value="ProQ/FinO domain"/>
    <property type="match status" value="1"/>
</dbReference>
<dbReference type="PANTHER" id="PTHR38106">
    <property type="entry name" value="RNA CHAPERONE PROQ"/>
    <property type="match status" value="1"/>
</dbReference>
<gene>
    <name evidence="6" type="ORF">IPN75_05600</name>
</gene>
<feature type="compositionally biased region" description="Basic and acidic residues" evidence="4">
    <location>
        <begin position="125"/>
        <end position="134"/>
    </location>
</feature>
<feature type="region of interest" description="Disordered" evidence="4">
    <location>
        <begin position="103"/>
        <end position="147"/>
    </location>
</feature>
<keyword evidence="2" id="KW-0694">RNA-binding</keyword>
<dbReference type="AlphaFoldDB" id="A0A9D7QMG6"/>
<dbReference type="InterPro" id="IPR036442">
    <property type="entry name" value="ProQ/FinO_sf"/>
</dbReference>
<feature type="domain" description="ProQ/FinO" evidence="5">
    <location>
        <begin position="9"/>
        <end position="116"/>
    </location>
</feature>
<dbReference type="SMART" id="SM00945">
    <property type="entry name" value="ProQ"/>
    <property type="match status" value="1"/>
</dbReference>
<evidence type="ECO:0000256" key="3">
    <source>
        <dbReference type="ARBA" id="ARBA00023186"/>
    </source>
</evidence>
<reference evidence="6" key="1">
    <citation type="submission" date="2020-10" db="EMBL/GenBank/DDBJ databases">
        <title>Connecting structure to function with the recovery of over 1000 high-quality activated sludge metagenome-assembled genomes encoding full-length rRNA genes using long-read sequencing.</title>
        <authorList>
            <person name="Singleton C.M."/>
            <person name="Petriglieri F."/>
            <person name="Kristensen J.M."/>
            <person name="Kirkegaard R.H."/>
            <person name="Michaelsen T.Y."/>
            <person name="Andersen M.H."/>
            <person name="Karst S.M."/>
            <person name="Dueholm M.S."/>
            <person name="Nielsen P.H."/>
            <person name="Albertsen M."/>
        </authorList>
    </citation>
    <scope>NUCLEOTIDE SEQUENCE</scope>
    <source>
        <strain evidence="6">OdNE_18-Q3-R46-58_BAT3C.305</strain>
    </source>
</reference>
<evidence type="ECO:0000259" key="5">
    <source>
        <dbReference type="SMART" id="SM00945"/>
    </source>
</evidence>
<proteinExistence type="predicted"/>
<dbReference type="EMBL" id="JADKBR010000003">
    <property type="protein sequence ID" value="MBK8889895.1"/>
    <property type="molecule type" value="Genomic_DNA"/>
</dbReference>
<dbReference type="GO" id="GO:0034057">
    <property type="term" value="F:RNA strand-exchange activity"/>
    <property type="evidence" value="ECO:0007669"/>
    <property type="project" value="InterPro"/>
</dbReference>
<dbReference type="InterPro" id="IPR023529">
    <property type="entry name" value="ProQ"/>
</dbReference>
<dbReference type="InterPro" id="IPR016103">
    <property type="entry name" value="ProQ/FinO"/>
</dbReference>
<evidence type="ECO:0000256" key="4">
    <source>
        <dbReference type="SAM" id="MobiDB-lite"/>
    </source>
</evidence>
<protein>
    <submittedName>
        <fullName evidence="6">Osmoprotectant transporter activator</fullName>
    </submittedName>
</protein>
<keyword evidence="1" id="KW-0963">Cytoplasm</keyword>
<name>A0A9D7QMG6_9RHOO</name>
<dbReference type="Proteomes" id="UP000808146">
    <property type="component" value="Unassembled WGS sequence"/>
</dbReference>
<dbReference type="Pfam" id="PF04352">
    <property type="entry name" value="ProQ"/>
    <property type="match status" value="1"/>
</dbReference>
<sequence length="147" mass="16803">MTEADQKTESPVDARALLKDLQGRFDVFRNFSPLAIGIDKQLIAQEPDLNRKALRLALRSHTMSTRYLKEMQTASMRLNLDASAAGEVTDEARTHSGEMLRERFKKQAEQRKAEQESARAAQEAARAEQRRLEKLSQLTEKFGRRTN</sequence>
<dbReference type="GO" id="GO:0033592">
    <property type="term" value="F:RNA strand annealing activity"/>
    <property type="evidence" value="ECO:0007669"/>
    <property type="project" value="InterPro"/>
</dbReference>
<evidence type="ECO:0000313" key="7">
    <source>
        <dbReference type="Proteomes" id="UP000808146"/>
    </source>
</evidence>
<keyword evidence="3" id="KW-0143">Chaperone</keyword>
<feature type="compositionally biased region" description="Basic and acidic residues" evidence="4">
    <location>
        <begin position="103"/>
        <end position="117"/>
    </location>
</feature>
<evidence type="ECO:0000256" key="1">
    <source>
        <dbReference type="ARBA" id="ARBA00022490"/>
    </source>
</evidence>
<accession>A0A9D7QMG6</accession>
<evidence type="ECO:0000313" key="6">
    <source>
        <dbReference type="EMBL" id="MBK8889895.1"/>
    </source>
</evidence>
<dbReference type="GO" id="GO:0010608">
    <property type="term" value="P:post-transcriptional regulation of gene expression"/>
    <property type="evidence" value="ECO:0007669"/>
    <property type="project" value="InterPro"/>
</dbReference>
<comment type="caution">
    <text evidence="6">The sequence shown here is derived from an EMBL/GenBank/DDBJ whole genome shotgun (WGS) entry which is preliminary data.</text>
</comment>
<dbReference type="SUPFAM" id="SSF48657">
    <property type="entry name" value="FinO-like"/>
    <property type="match status" value="1"/>
</dbReference>
<organism evidence="6 7">
    <name type="scientific">Candidatus Dechloromonas phosphorivorans</name>
    <dbReference type="NCBI Taxonomy" id="2899244"/>
    <lineage>
        <taxon>Bacteria</taxon>
        <taxon>Pseudomonadati</taxon>
        <taxon>Pseudomonadota</taxon>
        <taxon>Betaproteobacteria</taxon>
        <taxon>Rhodocyclales</taxon>
        <taxon>Azonexaceae</taxon>
        <taxon>Dechloromonas</taxon>
    </lineage>
</organism>
<evidence type="ECO:0000256" key="2">
    <source>
        <dbReference type="ARBA" id="ARBA00022884"/>
    </source>
</evidence>
<dbReference type="GO" id="GO:0005829">
    <property type="term" value="C:cytosol"/>
    <property type="evidence" value="ECO:0007669"/>
    <property type="project" value="TreeGrafter"/>
</dbReference>